<gene>
    <name evidence="3" type="ORF">LCGC14_0582540</name>
</gene>
<keyword evidence="2" id="KW-0812">Transmembrane</keyword>
<evidence type="ECO:0000256" key="2">
    <source>
        <dbReference type="SAM" id="Phobius"/>
    </source>
</evidence>
<reference evidence="3" key="1">
    <citation type="journal article" date="2015" name="Nature">
        <title>Complex archaea that bridge the gap between prokaryotes and eukaryotes.</title>
        <authorList>
            <person name="Spang A."/>
            <person name="Saw J.H."/>
            <person name="Jorgensen S.L."/>
            <person name="Zaremba-Niedzwiedzka K."/>
            <person name="Martijn J."/>
            <person name="Lind A.E."/>
            <person name="van Eijk R."/>
            <person name="Schleper C."/>
            <person name="Guy L."/>
            <person name="Ettema T.J."/>
        </authorList>
    </citation>
    <scope>NUCLEOTIDE SEQUENCE</scope>
</reference>
<keyword evidence="2" id="KW-0472">Membrane</keyword>
<keyword evidence="2" id="KW-1133">Transmembrane helix</keyword>
<proteinExistence type="predicted"/>
<protein>
    <submittedName>
        <fullName evidence="3">Uncharacterized protein</fullName>
    </submittedName>
</protein>
<dbReference type="AlphaFoldDB" id="A0A0F9UP61"/>
<comment type="caution">
    <text evidence="3">The sequence shown here is derived from an EMBL/GenBank/DDBJ whole genome shotgun (WGS) entry which is preliminary data.</text>
</comment>
<name>A0A0F9UP61_9ZZZZ</name>
<keyword evidence="1" id="KW-0175">Coiled coil</keyword>
<dbReference type="EMBL" id="LAZR01000886">
    <property type="protein sequence ID" value="KKN55403.1"/>
    <property type="molecule type" value="Genomic_DNA"/>
</dbReference>
<feature type="coiled-coil region" evidence="1">
    <location>
        <begin position="31"/>
        <end position="65"/>
    </location>
</feature>
<accession>A0A0F9UP61</accession>
<organism evidence="3">
    <name type="scientific">marine sediment metagenome</name>
    <dbReference type="NCBI Taxonomy" id="412755"/>
    <lineage>
        <taxon>unclassified sequences</taxon>
        <taxon>metagenomes</taxon>
        <taxon>ecological metagenomes</taxon>
    </lineage>
</organism>
<sequence length="80" mass="8991">MSGTTMIVLIVLISVGSGVLYDMYKKHLEFKHKMQNNNSDAHKQLAETNAQVLALKERVQTLEAIVTDSSFNVKDEINKL</sequence>
<evidence type="ECO:0000256" key="1">
    <source>
        <dbReference type="SAM" id="Coils"/>
    </source>
</evidence>
<evidence type="ECO:0000313" key="3">
    <source>
        <dbReference type="EMBL" id="KKN55403.1"/>
    </source>
</evidence>
<feature type="transmembrane region" description="Helical" evidence="2">
    <location>
        <begin position="6"/>
        <end position="24"/>
    </location>
</feature>